<feature type="region of interest" description="Disordered" evidence="1">
    <location>
        <begin position="149"/>
        <end position="168"/>
    </location>
</feature>
<dbReference type="EMBL" id="LWDG02000056">
    <property type="protein sequence ID" value="KAE8270279.1"/>
    <property type="molecule type" value="Genomic_DNA"/>
</dbReference>
<evidence type="ECO:0000313" key="3">
    <source>
        <dbReference type="EMBL" id="KAE8270279.1"/>
    </source>
</evidence>
<evidence type="ECO:0000313" key="4">
    <source>
        <dbReference type="Proteomes" id="UP000078113"/>
    </source>
</evidence>
<keyword evidence="2" id="KW-1133">Transmembrane helix</keyword>
<gene>
    <name evidence="3" type="ORF">A4X09_0g2061</name>
</gene>
<sequence>MTMVDSKKTLPDPAAVKKDGANNPDVDNLEAQPPYTIHDPAGESSSAAAAASRSVPQESTPFLATATAQPQQMPLVVGGIPRFSDARSETQRATARFLMAALYAFFFVIIVTGRVQNFMDHGGKRHHGRHGDSDWNLDWDKEGGHWRGALIHTSPSGQNETGASKVGM</sequence>
<feature type="compositionally biased region" description="Low complexity" evidence="1">
    <location>
        <begin position="44"/>
        <end position="54"/>
    </location>
</feature>
<feature type="compositionally biased region" description="Basic and acidic residues" evidence="1">
    <location>
        <begin position="1"/>
        <end position="20"/>
    </location>
</feature>
<evidence type="ECO:0000256" key="1">
    <source>
        <dbReference type="SAM" id="MobiDB-lite"/>
    </source>
</evidence>
<comment type="caution">
    <text evidence="3">The sequence shown here is derived from an EMBL/GenBank/DDBJ whole genome shotgun (WGS) entry which is preliminary data.</text>
</comment>
<dbReference type="AlphaFoldDB" id="A0A8X7ND42"/>
<feature type="compositionally biased region" description="Polar residues" evidence="1">
    <location>
        <begin position="153"/>
        <end position="162"/>
    </location>
</feature>
<keyword evidence="2" id="KW-0812">Transmembrane</keyword>
<accession>A0A8X7ND42</accession>
<reference evidence="3" key="2">
    <citation type="journal article" date="2019" name="IMA Fungus">
        <title>Genome sequencing and comparison of five Tilletia species to identify candidate genes for the detection of regulated species infecting wheat.</title>
        <authorList>
            <person name="Nguyen H.D.T."/>
            <person name="Sultana T."/>
            <person name="Kesanakurti P."/>
            <person name="Hambleton S."/>
        </authorList>
    </citation>
    <scope>NUCLEOTIDE SEQUENCE</scope>
    <source>
        <strain evidence="3">DAOMC 236422</strain>
    </source>
</reference>
<dbReference type="Proteomes" id="UP000078113">
    <property type="component" value="Unassembled WGS sequence"/>
</dbReference>
<organism evidence="3 4">
    <name type="scientific">Tilletia walkeri</name>
    <dbReference type="NCBI Taxonomy" id="117179"/>
    <lineage>
        <taxon>Eukaryota</taxon>
        <taxon>Fungi</taxon>
        <taxon>Dikarya</taxon>
        <taxon>Basidiomycota</taxon>
        <taxon>Ustilaginomycotina</taxon>
        <taxon>Exobasidiomycetes</taxon>
        <taxon>Tilletiales</taxon>
        <taxon>Tilletiaceae</taxon>
        <taxon>Tilletia</taxon>
    </lineage>
</organism>
<feature type="transmembrane region" description="Helical" evidence="2">
    <location>
        <begin position="97"/>
        <end position="115"/>
    </location>
</feature>
<reference evidence="3" key="1">
    <citation type="submission" date="2016-04" db="EMBL/GenBank/DDBJ databases">
        <authorList>
            <person name="Nguyen H.D."/>
            <person name="Samba Siva P."/>
            <person name="Cullis J."/>
            <person name="Levesque C.A."/>
            <person name="Hambleton S."/>
        </authorList>
    </citation>
    <scope>NUCLEOTIDE SEQUENCE</scope>
    <source>
        <strain evidence="3">DAOMC 236422</strain>
    </source>
</reference>
<keyword evidence="4" id="KW-1185">Reference proteome</keyword>
<protein>
    <submittedName>
        <fullName evidence="3">Uncharacterized protein</fullName>
    </submittedName>
</protein>
<keyword evidence="2" id="KW-0472">Membrane</keyword>
<name>A0A8X7ND42_9BASI</name>
<evidence type="ECO:0000256" key="2">
    <source>
        <dbReference type="SAM" id="Phobius"/>
    </source>
</evidence>
<proteinExistence type="predicted"/>
<feature type="region of interest" description="Disordered" evidence="1">
    <location>
        <begin position="1"/>
        <end position="59"/>
    </location>
</feature>